<feature type="region of interest" description="Disordered" evidence="4">
    <location>
        <begin position="1034"/>
        <end position="1059"/>
    </location>
</feature>
<dbReference type="InterPro" id="IPR028889">
    <property type="entry name" value="USP"/>
</dbReference>
<dbReference type="Proteomes" id="UP001227230">
    <property type="component" value="Chromosome 14"/>
</dbReference>
<dbReference type="PANTHER" id="PTHR22975:SF9">
    <property type="entry name" value="ECHINUS SPLICE FORM 3"/>
    <property type="match status" value="1"/>
</dbReference>
<evidence type="ECO:0000313" key="6">
    <source>
        <dbReference type="EMBL" id="WKA04533.1"/>
    </source>
</evidence>
<dbReference type="EMBL" id="CP126661">
    <property type="protein sequence ID" value="WKA04533.1"/>
    <property type="molecule type" value="Genomic_DNA"/>
</dbReference>
<feature type="compositionally biased region" description="Basic and acidic residues" evidence="4">
    <location>
        <begin position="1368"/>
        <end position="1386"/>
    </location>
</feature>
<dbReference type="SUPFAM" id="SSF54001">
    <property type="entry name" value="Cysteine proteinases"/>
    <property type="match status" value="1"/>
</dbReference>
<organism evidence="6 7">
    <name type="scientific">Vitis vinifera</name>
    <name type="common">Grape</name>
    <dbReference type="NCBI Taxonomy" id="29760"/>
    <lineage>
        <taxon>Eukaryota</taxon>
        <taxon>Viridiplantae</taxon>
        <taxon>Streptophyta</taxon>
        <taxon>Embryophyta</taxon>
        <taxon>Tracheophyta</taxon>
        <taxon>Spermatophyta</taxon>
        <taxon>Magnoliopsida</taxon>
        <taxon>eudicotyledons</taxon>
        <taxon>Gunneridae</taxon>
        <taxon>Pentapetalae</taxon>
        <taxon>rosids</taxon>
        <taxon>Vitales</taxon>
        <taxon>Vitaceae</taxon>
        <taxon>Viteae</taxon>
        <taxon>Vitis</taxon>
    </lineage>
</organism>
<gene>
    <name evidence="6" type="ORF">VitviT2T_022563</name>
</gene>
<dbReference type="PANTHER" id="PTHR22975">
    <property type="entry name" value="UBIQUITIN SPECIFIC PROTEINASE"/>
    <property type="match status" value="1"/>
</dbReference>
<keyword evidence="7" id="KW-1185">Reference proteome</keyword>
<feature type="compositionally biased region" description="Basic and acidic residues" evidence="4">
    <location>
        <begin position="1089"/>
        <end position="1103"/>
    </location>
</feature>
<evidence type="ECO:0000313" key="7">
    <source>
        <dbReference type="Proteomes" id="UP001227230"/>
    </source>
</evidence>
<feature type="region of interest" description="Disordered" evidence="4">
    <location>
        <begin position="1352"/>
        <end position="1465"/>
    </location>
</feature>
<dbReference type="InterPro" id="IPR052398">
    <property type="entry name" value="Ubiquitin_hydrolase_53/54"/>
</dbReference>
<feature type="region of interest" description="Disordered" evidence="4">
    <location>
        <begin position="905"/>
        <end position="967"/>
    </location>
</feature>
<keyword evidence="1" id="KW-0833">Ubl conjugation pathway</keyword>
<evidence type="ECO:0000256" key="1">
    <source>
        <dbReference type="ARBA" id="ARBA00022786"/>
    </source>
</evidence>
<feature type="compositionally biased region" description="Basic and acidic residues" evidence="4">
    <location>
        <begin position="958"/>
        <end position="967"/>
    </location>
</feature>
<feature type="region of interest" description="Disordered" evidence="4">
    <location>
        <begin position="1124"/>
        <end position="1148"/>
    </location>
</feature>
<feature type="region of interest" description="Disordered" evidence="4">
    <location>
        <begin position="1169"/>
        <end position="1230"/>
    </location>
</feature>
<feature type="compositionally biased region" description="Basic residues" evidence="4">
    <location>
        <begin position="913"/>
        <end position="925"/>
    </location>
</feature>
<evidence type="ECO:0000259" key="5">
    <source>
        <dbReference type="PROSITE" id="PS50235"/>
    </source>
</evidence>
<protein>
    <recommendedName>
        <fullName evidence="5">USP domain-containing protein</fullName>
    </recommendedName>
</protein>
<sequence length="1803" mass="206154">MGRKKRVKPSSSCSAPAAAVGVKAAFPSASSLSHGSPNKEAKKAAEMEAIKLDCDRAFDAFRRGNHHKALKLMKKFCSSYPNSGFVHTLQGTMYYQLALTIADSSTKLQYLKTAADSASRATLLSPEKMDSAHFFAHLLYLTSEKNDGYQEVVRECERALSIPVEKASLLVGRNQLEGSILMAQISELQEGLRSLIGMSNETMNNGVHLDLEAKFMLVPFSDLLKESKLLSLKYSEDGMELKDLEEREKEIEAKIQKTKLLENLRVLPEWQTEEASLQNYLKDGVPESSSRSSYKQEKIKRVSNLKKMKESARMMPYVVMYWDSISFDQKRRLLNVRIGDLIEYFGSNEYVEEALIFCEAMSFAKDNKSWKFLGCCFCSQRFKELIPYLKHLEVQHLRNVKVLAPEMMSMLPLELNSYWVDMLLKDRWKPVDTSAALKMIESGPKGELSCTVGGDRESHGGEVGGDQNIKEVDGEKGLPDAFPFDHNWPLSYDSERAGILSKIHIMFKLFFRHNYLSERLLKVLIKYSLEKLQTLVPELEPLIQGLDQTPLCLCFLQVPQLRYVYSYLEDLVRLCRLDFRSEKDGSVAETPRGGFDIKHRIGLSSESVSLLLDKHSNRGAVDFFTYHDNISADASSVAFTVDNLEDDALPGSDSLAAWIFGGPSNEQQLTSWARALQEKKHQAIDILSILEKEFPEYKSLCDSKCIHLRQEEAFQAVENILAEEFTKRRENLEFVPQGYEVLLKKRQEELARTSNDVFGSDAAEFTFISKVLKEVEALSLRVAGGTSHLSDQESDQEDESKTFEDLLEQDSLLEMAVQDQKEEVSLKLCEIDTSLMRCVGVMRNLQSKLGKISVIDYRSILWVILTSFLRDHLEDLARKYATEKSDAVGRALLLEAALDTQKNINTADDNTKKTQKKSKKKKKNKSSRDAKDSKATGGIKQLLISDSPKSETAAGLKQQEEESRPHELELQAQETRLEEQYQGTELDEQVSPHSVNQNVELKQLGEESRRNELELQAQETQLEEQYRGAELDEQVSLHSDNQNEELKEQEEESRRNELELQAQETQLEEQYRGAELDEQVSLHSDNQNEELKEQKEESRRNELELQAQETQLEEQYRGAELDEQVSLHSDNQNEELKEQEEESRRNELELQAQETQLEEQYRGAELDEQVSLHSDNQNEELKEQEEESRRNELELQAQERKLGEQNRGVELDEQVSPHSDNQNVELKQQKEESRRLVLELRANVRKLLEILEDQRQIESGGRQKQLTGQSRNAKLDEQVSPFSDYQNVELKQLKEESRRLELELRAQERKLEEQNRGLELDEQVSPHPDNQNVELKQQEEELELRAQERELEEQIRGSELDEQVSPHSDNENVELKQQKEESRRLEQSGSAELDEQVHPRKFTRRTDMLPDSNSSISSSNKEKPHPDLSVGEYEEPKVLSGLPGGRTSEDSVLSPDQRGSQCTFDDMNASDVHGTSLKKSLAQYDCFLDVIITSLWHLRWFRFELQRRREIPHAHAGNPCVFCSLCNTFTVLSLSPVCWKKDVVAPCLAKMALSDLYPDNIFFQEAQTNDVISILVGIFECLHQSFSAPGEKYSGENWDCTSDECLAHTIIGMNLLERISCCYCGLESGNEQFTSFLRMVDESKLRRMKDTYMDSSFDKLLKLVNASSLFPCDPEAGGCGKLNPTQHFLSSPPHVFITVIDRKNGHERGADISTTLAALSTKIDLGILYEGLDEGNTHYLISLVCFTGKNYRCFAYRHEVEKWIMLDDEECKVIGCWNDVITVCRTRNLQPLILFFEDEMQIF</sequence>
<proteinExistence type="predicted"/>
<feature type="domain" description="USP" evidence="5">
    <location>
        <begin position="1475"/>
        <end position="1799"/>
    </location>
</feature>
<dbReference type="InterPro" id="IPR038765">
    <property type="entry name" value="Papain-like_cys_pep_sf"/>
</dbReference>
<dbReference type="CDD" id="cd02257">
    <property type="entry name" value="Peptidase_C19"/>
    <property type="match status" value="1"/>
</dbReference>
<dbReference type="InterPro" id="IPR006866">
    <property type="entry name" value="DUF627_N"/>
</dbReference>
<dbReference type="InterPro" id="IPR006865">
    <property type="entry name" value="DUF629"/>
</dbReference>
<feature type="region of interest" description="Disordered" evidence="4">
    <location>
        <begin position="1258"/>
        <end position="1280"/>
    </location>
</feature>
<feature type="compositionally biased region" description="Polar residues" evidence="4">
    <location>
        <begin position="1216"/>
        <end position="1226"/>
    </location>
</feature>
<feature type="region of interest" description="Disordered" evidence="4">
    <location>
        <begin position="1077"/>
        <end position="1103"/>
    </location>
</feature>
<feature type="compositionally biased region" description="Polar residues" evidence="4">
    <location>
        <begin position="1262"/>
        <end position="1272"/>
    </location>
</feature>
<feature type="compositionally biased region" description="Basic and acidic residues" evidence="4">
    <location>
        <begin position="1187"/>
        <end position="1210"/>
    </location>
</feature>
<evidence type="ECO:0000256" key="4">
    <source>
        <dbReference type="SAM" id="MobiDB-lite"/>
    </source>
</evidence>
<accession>A0ABY9DA65</accession>
<name>A0ABY9DA65_VITVI</name>
<feature type="coiled-coil region" evidence="3">
    <location>
        <begin position="234"/>
        <end position="264"/>
    </location>
</feature>
<keyword evidence="3" id="KW-0175">Coiled coil</keyword>
<dbReference type="PROSITE" id="PS50235">
    <property type="entry name" value="USP_3"/>
    <property type="match status" value="1"/>
</dbReference>
<dbReference type="Pfam" id="PF04781">
    <property type="entry name" value="DUF627"/>
    <property type="match status" value="1"/>
</dbReference>
<keyword evidence="2" id="KW-0378">Hydrolase</keyword>
<evidence type="ECO:0000256" key="3">
    <source>
        <dbReference type="SAM" id="Coils"/>
    </source>
</evidence>
<dbReference type="Pfam" id="PF04780">
    <property type="entry name" value="DUF629"/>
    <property type="match status" value="1"/>
</dbReference>
<evidence type="ECO:0000256" key="2">
    <source>
        <dbReference type="ARBA" id="ARBA00022801"/>
    </source>
</evidence>
<reference evidence="6 7" key="1">
    <citation type="journal article" date="2023" name="Hortic Res">
        <title>The complete reference genome for grapevine (Vitis vinifera L.) genetics and breeding.</title>
        <authorList>
            <person name="Shi X."/>
            <person name="Cao S."/>
            <person name="Wang X."/>
            <person name="Huang S."/>
            <person name="Wang Y."/>
            <person name="Liu Z."/>
            <person name="Liu W."/>
            <person name="Leng X."/>
            <person name="Peng Y."/>
            <person name="Wang N."/>
            <person name="Wang Y."/>
            <person name="Ma Z."/>
            <person name="Xu X."/>
            <person name="Zhang F."/>
            <person name="Xue H."/>
            <person name="Zhong H."/>
            <person name="Wang Y."/>
            <person name="Zhang K."/>
            <person name="Velt A."/>
            <person name="Avia K."/>
            <person name="Holtgrawe D."/>
            <person name="Grimplet J."/>
            <person name="Matus J.T."/>
            <person name="Ware D."/>
            <person name="Wu X."/>
            <person name="Wang H."/>
            <person name="Liu C."/>
            <person name="Fang Y."/>
            <person name="Rustenholz C."/>
            <person name="Cheng Z."/>
            <person name="Xiao H."/>
            <person name="Zhou Y."/>
        </authorList>
    </citation>
    <scope>NUCLEOTIDE SEQUENCE [LARGE SCALE GENOMIC DNA]</scope>
    <source>
        <strain evidence="7">cv. Pinot noir / PN40024</strain>
        <tissue evidence="6">Leaf</tissue>
    </source>
</reference>